<gene>
    <name evidence="1" type="ORF">AZE42_04905</name>
</gene>
<proteinExistence type="predicted"/>
<evidence type="ECO:0000313" key="1">
    <source>
        <dbReference type="EMBL" id="OJA20474.1"/>
    </source>
</evidence>
<organism evidence="1 2">
    <name type="scientific">Rhizopogon vesiculosus</name>
    <dbReference type="NCBI Taxonomy" id="180088"/>
    <lineage>
        <taxon>Eukaryota</taxon>
        <taxon>Fungi</taxon>
        <taxon>Dikarya</taxon>
        <taxon>Basidiomycota</taxon>
        <taxon>Agaricomycotina</taxon>
        <taxon>Agaricomycetes</taxon>
        <taxon>Agaricomycetidae</taxon>
        <taxon>Boletales</taxon>
        <taxon>Suillineae</taxon>
        <taxon>Rhizopogonaceae</taxon>
        <taxon>Rhizopogon</taxon>
    </lineage>
</organism>
<dbReference type="OrthoDB" id="2671741at2759"/>
<reference evidence="1 2" key="1">
    <citation type="submission" date="2016-03" db="EMBL/GenBank/DDBJ databases">
        <title>Comparative genomics of the ectomycorrhizal sister species Rhizopogon vinicolor and Rhizopogon vesiculosus (Basidiomycota: Boletales) reveals a divergence of the mating type B locus.</title>
        <authorList>
            <person name="Mujic A.B."/>
            <person name="Kuo A."/>
            <person name="Tritt A."/>
            <person name="Lipzen A."/>
            <person name="Chen C."/>
            <person name="Johnson J."/>
            <person name="Sharma A."/>
            <person name="Barry K."/>
            <person name="Grigoriev I.V."/>
            <person name="Spatafora J.W."/>
        </authorList>
    </citation>
    <scope>NUCLEOTIDE SEQUENCE [LARGE SCALE GENOMIC DNA]</scope>
    <source>
        <strain evidence="1 2">AM-OR11-056</strain>
    </source>
</reference>
<evidence type="ECO:0000313" key="2">
    <source>
        <dbReference type="Proteomes" id="UP000183567"/>
    </source>
</evidence>
<keyword evidence="2" id="KW-1185">Reference proteome</keyword>
<accession>A0A1J8RFE0</accession>
<dbReference type="EMBL" id="LVVM01000538">
    <property type="protein sequence ID" value="OJA20474.1"/>
    <property type="molecule type" value="Genomic_DNA"/>
</dbReference>
<name>A0A1J8RFE0_9AGAM</name>
<dbReference type="AlphaFoldDB" id="A0A1J8RFE0"/>
<comment type="caution">
    <text evidence="1">The sequence shown here is derived from an EMBL/GenBank/DDBJ whole genome shotgun (WGS) entry which is preliminary data.</text>
</comment>
<dbReference type="Proteomes" id="UP000183567">
    <property type="component" value="Unassembled WGS sequence"/>
</dbReference>
<protein>
    <submittedName>
        <fullName evidence="1">Uncharacterized protein</fullName>
    </submittedName>
</protein>
<sequence>MLSRLYSLASGSSTLEKIVQLSAAAVIIFERSFYLWDERRYLEDKKEFGHPINLALEQYMASPNATAIRDALSSAVHAYQATSSPWKKTLIHAVTDGFTHRRAELINSILKVTLQYRMPIPSPGGDMSRVCR</sequence>